<dbReference type="PRINTS" id="PR00455">
    <property type="entry name" value="HTHTETR"/>
</dbReference>
<gene>
    <name evidence="6" type="ORF">DFP95_11617</name>
</gene>
<dbReference type="EMBL" id="QRDY01000016">
    <property type="protein sequence ID" value="RED55691.1"/>
    <property type="molecule type" value="Genomic_DNA"/>
</dbReference>
<keyword evidence="7" id="KW-1185">Reference proteome</keyword>
<dbReference type="AlphaFoldDB" id="A0A3D9I208"/>
<organism evidence="6 7">
    <name type="scientific">Cohnella lupini</name>
    <dbReference type="NCBI Taxonomy" id="1294267"/>
    <lineage>
        <taxon>Bacteria</taxon>
        <taxon>Bacillati</taxon>
        <taxon>Bacillota</taxon>
        <taxon>Bacilli</taxon>
        <taxon>Bacillales</taxon>
        <taxon>Paenibacillaceae</taxon>
        <taxon>Cohnella</taxon>
    </lineage>
</organism>
<dbReference type="SUPFAM" id="SSF46689">
    <property type="entry name" value="Homeodomain-like"/>
    <property type="match status" value="1"/>
</dbReference>
<dbReference type="PANTHER" id="PTHR30055:SF234">
    <property type="entry name" value="HTH-TYPE TRANSCRIPTIONAL REGULATOR BETI"/>
    <property type="match status" value="1"/>
</dbReference>
<evidence type="ECO:0000256" key="2">
    <source>
        <dbReference type="ARBA" id="ARBA00023125"/>
    </source>
</evidence>
<dbReference type="InterPro" id="IPR001647">
    <property type="entry name" value="HTH_TetR"/>
</dbReference>
<feature type="DNA-binding region" description="H-T-H motif" evidence="4">
    <location>
        <begin position="52"/>
        <end position="71"/>
    </location>
</feature>
<evidence type="ECO:0000259" key="5">
    <source>
        <dbReference type="PROSITE" id="PS50977"/>
    </source>
</evidence>
<dbReference type="Pfam" id="PF00440">
    <property type="entry name" value="TetR_N"/>
    <property type="match status" value="1"/>
</dbReference>
<dbReference type="GO" id="GO:0000976">
    <property type="term" value="F:transcription cis-regulatory region binding"/>
    <property type="evidence" value="ECO:0007669"/>
    <property type="project" value="TreeGrafter"/>
</dbReference>
<dbReference type="GO" id="GO:0003700">
    <property type="term" value="F:DNA-binding transcription factor activity"/>
    <property type="evidence" value="ECO:0007669"/>
    <property type="project" value="TreeGrafter"/>
</dbReference>
<name>A0A3D9I208_9BACL</name>
<keyword evidence="2 4" id="KW-0238">DNA-binding</keyword>
<dbReference type="Proteomes" id="UP000256869">
    <property type="component" value="Unassembled WGS sequence"/>
</dbReference>
<keyword evidence="3" id="KW-0804">Transcription</keyword>
<accession>A0A3D9I208</accession>
<evidence type="ECO:0000256" key="1">
    <source>
        <dbReference type="ARBA" id="ARBA00023015"/>
    </source>
</evidence>
<evidence type="ECO:0000256" key="3">
    <source>
        <dbReference type="ARBA" id="ARBA00023163"/>
    </source>
</evidence>
<dbReference type="PANTHER" id="PTHR30055">
    <property type="entry name" value="HTH-TYPE TRANSCRIPTIONAL REGULATOR RUTR"/>
    <property type="match status" value="1"/>
</dbReference>
<keyword evidence="1" id="KW-0805">Transcription regulation</keyword>
<dbReference type="InterPro" id="IPR009057">
    <property type="entry name" value="Homeodomain-like_sf"/>
</dbReference>
<evidence type="ECO:0000313" key="6">
    <source>
        <dbReference type="EMBL" id="RED55691.1"/>
    </source>
</evidence>
<dbReference type="InterPro" id="IPR050109">
    <property type="entry name" value="HTH-type_TetR-like_transc_reg"/>
</dbReference>
<feature type="domain" description="HTH tetR-type" evidence="5">
    <location>
        <begin position="29"/>
        <end position="89"/>
    </location>
</feature>
<evidence type="ECO:0000256" key="4">
    <source>
        <dbReference type="PROSITE-ProRule" id="PRU00335"/>
    </source>
</evidence>
<evidence type="ECO:0000313" key="7">
    <source>
        <dbReference type="Proteomes" id="UP000256869"/>
    </source>
</evidence>
<sequence>MTCMGLSRIIEVVNVHFEHLNYDTRGILMELRDRIMEAAEQAIRTNGLSKTTTKEIARIANCSEGSLYNHFHSKEDLCIQVMKRHLQGFLDVLFKLPGRKGTRTVKENLAEVALAALDYFHLSIVMTASMFTEPDFLVRHRESFEQRNEGPHRANEIVATYVRAEQKLERVNLDVNARSIADLLLGACFQHAFHLQFLGEEEPQETRAKYVEEVLLTMTRQLFS</sequence>
<protein>
    <submittedName>
        <fullName evidence="6">TetR family transcriptional regulator</fullName>
    </submittedName>
</protein>
<reference evidence="6 7" key="1">
    <citation type="submission" date="2018-07" db="EMBL/GenBank/DDBJ databases">
        <title>Genomic Encyclopedia of Type Strains, Phase III (KMG-III): the genomes of soil and plant-associated and newly described type strains.</title>
        <authorList>
            <person name="Whitman W."/>
        </authorList>
    </citation>
    <scope>NUCLEOTIDE SEQUENCE [LARGE SCALE GENOMIC DNA]</scope>
    <source>
        <strain evidence="6 7">CECT 8236</strain>
    </source>
</reference>
<dbReference type="Gene3D" id="1.10.357.10">
    <property type="entry name" value="Tetracycline Repressor, domain 2"/>
    <property type="match status" value="1"/>
</dbReference>
<comment type="caution">
    <text evidence="6">The sequence shown here is derived from an EMBL/GenBank/DDBJ whole genome shotgun (WGS) entry which is preliminary data.</text>
</comment>
<proteinExistence type="predicted"/>
<dbReference type="PROSITE" id="PS50977">
    <property type="entry name" value="HTH_TETR_2"/>
    <property type="match status" value="1"/>
</dbReference>